<feature type="binding site" evidence="6">
    <location>
        <position position="155"/>
    </location>
    <ligand>
        <name>Zn(2+)</name>
        <dbReference type="ChEBI" id="CHEBI:29105"/>
        <note>structural</note>
    </ligand>
</feature>
<dbReference type="PRINTS" id="PR00094">
    <property type="entry name" value="ADENYLTKNASE"/>
</dbReference>
<comment type="domain">
    <text evidence="6">Consists of three domains, a large central CORE domain and two small peripheral domains, NMPbind and LID, which undergo movements during catalysis. The LID domain closes over the site of phosphoryl transfer upon ATP binding. Assembling and dissambling the active center during each catalytic cycle provides an effective means to prevent ATP hydrolysis. Some bacteria have evolved a zinc-coordinating structure that stabilizes the LID domain.</text>
</comment>
<dbReference type="GO" id="GO:0008270">
    <property type="term" value="F:zinc ion binding"/>
    <property type="evidence" value="ECO:0007669"/>
    <property type="project" value="UniProtKB-UniRule"/>
</dbReference>
<dbReference type="KEGG" id="lfv:LF543_02000"/>
<dbReference type="RefSeq" id="WP_029327192.1">
    <property type="nucleotide sequence ID" value="NZ_AZDS01000005.1"/>
</dbReference>
<sequence length="219" mass="24373">MSMNLLLIGLPGAGKGTQAEFIVQKYGIPHISTGDIFRAAMKNKTPMGVKAQQYIDKGELVPDDVTCGIVEDRLKQPDTDKGYLLDGFPRNIDQAKSLEDMTRKMGKELDAVINIEVDPKVLVDRLSGRFICKNCGATYHKLYKKPIVDGTCDVCGAHVFYQRSDDKPETVKNRLKVNEKSNAPLIDFYKDRGILHSVDGDRDIADVSKDIDKILSNLN</sequence>
<feature type="binding site" evidence="6">
    <location>
        <position position="132"/>
    </location>
    <ligand>
        <name>Zn(2+)</name>
        <dbReference type="ChEBI" id="CHEBI:29105"/>
        <note>structural</note>
    </ligand>
</feature>
<keyword evidence="4 6" id="KW-0418">Kinase</keyword>
<dbReference type="Pfam" id="PF05191">
    <property type="entry name" value="ADK_lid"/>
    <property type="match status" value="1"/>
</dbReference>
<reference evidence="10 11" key="1">
    <citation type="submission" date="2019-10" db="EMBL/GenBank/DDBJ databases">
        <title>Genome sequencing of Lactobacillus fructivorans.</title>
        <authorList>
            <person name="Kim K."/>
        </authorList>
    </citation>
    <scope>NUCLEOTIDE SEQUENCE [LARGE SCALE GENOMIC DNA]</scope>
    <source>
        <strain evidence="10 11">LF543</strain>
    </source>
</reference>
<dbReference type="Pfam" id="PF00406">
    <property type="entry name" value="ADK"/>
    <property type="match status" value="1"/>
</dbReference>
<dbReference type="FunFam" id="3.40.50.300:FF:000106">
    <property type="entry name" value="Adenylate kinase mitochondrial"/>
    <property type="match status" value="1"/>
</dbReference>
<evidence type="ECO:0000256" key="8">
    <source>
        <dbReference type="RuleBase" id="RU003331"/>
    </source>
</evidence>
<dbReference type="EC" id="2.7.4.3" evidence="6 8"/>
<dbReference type="Gene3D" id="3.40.50.300">
    <property type="entry name" value="P-loop containing nucleotide triphosphate hydrolases"/>
    <property type="match status" value="1"/>
</dbReference>
<dbReference type="InterPro" id="IPR000850">
    <property type="entry name" value="Adenylat/UMP-CMP_kin"/>
</dbReference>
<organism evidence="10 11">
    <name type="scientific">Fructilactobacillus fructivorans</name>
    <dbReference type="NCBI Taxonomy" id="1614"/>
    <lineage>
        <taxon>Bacteria</taxon>
        <taxon>Bacillati</taxon>
        <taxon>Bacillota</taxon>
        <taxon>Bacilli</taxon>
        <taxon>Lactobacillales</taxon>
        <taxon>Lactobacillaceae</taxon>
        <taxon>Fructilactobacillus</taxon>
    </lineage>
</organism>
<evidence type="ECO:0000256" key="6">
    <source>
        <dbReference type="HAMAP-Rule" id="MF_00235"/>
    </source>
</evidence>
<evidence type="ECO:0000256" key="2">
    <source>
        <dbReference type="ARBA" id="ARBA00022727"/>
    </source>
</evidence>
<dbReference type="NCBIfam" id="NF001380">
    <property type="entry name" value="PRK00279.1-2"/>
    <property type="match status" value="1"/>
</dbReference>
<dbReference type="GO" id="GO:0004017">
    <property type="term" value="F:AMP kinase activity"/>
    <property type="evidence" value="ECO:0007669"/>
    <property type="project" value="UniProtKB-UniRule"/>
</dbReference>
<keyword evidence="3 6" id="KW-0547">Nucleotide-binding</keyword>
<evidence type="ECO:0000256" key="4">
    <source>
        <dbReference type="ARBA" id="ARBA00022777"/>
    </source>
</evidence>
<feature type="domain" description="Adenylate kinase active site lid" evidence="9">
    <location>
        <begin position="129"/>
        <end position="165"/>
    </location>
</feature>
<feature type="binding site" evidence="6">
    <location>
        <position position="33"/>
    </location>
    <ligand>
        <name>AMP</name>
        <dbReference type="ChEBI" id="CHEBI:456215"/>
    </ligand>
</feature>
<dbReference type="SUPFAM" id="SSF52540">
    <property type="entry name" value="P-loop containing nucleoside triphosphate hydrolases"/>
    <property type="match status" value="1"/>
</dbReference>
<dbReference type="PANTHER" id="PTHR23359">
    <property type="entry name" value="NUCLEOTIDE KINASE"/>
    <property type="match status" value="1"/>
</dbReference>
<dbReference type="GO" id="GO:0044209">
    <property type="term" value="P:AMP salvage"/>
    <property type="evidence" value="ECO:0007669"/>
    <property type="project" value="UniProtKB-UniRule"/>
</dbReference>
<comment type="catalytic activity">
    <reaction evidence="6 8">
        <text>AMP + ATP = 2 ADP</text>
        <dbReference type="Rhea" id="RHEA:12973"/>
        <dbReference type="ChEBI" id="CHEBI:30616"/>
        <dbReference type="ChEBI" id="CHEBI:456215"/>
        <dbReference type="ChEBI" id="CHEBI:456216"/>
        <dbReference type="EC" id="2.7.4.3"/>
    </reaction>
</comment>
<dbReference type="AlphaFoldDB" id="A0AAE6TXU5"/>
<feature type="binding site" evidence="6">
    <location>
        <position position="174"/>
    </location>
    <ligand>
        <name>AMP</name>
        <dbReference type="ChEBI" id="CHEBI:456215"/>
    </ligand>
</feature>
<evidence type="ECO:0000256" key="1">
    <source>
        <dbReference type="ARBA" id="ARBA00022679"/>
    </source>
</evidence>
<evidence type="ECO:0000313" key="10">
    <source>
        <dbReference type="EMBL" id="QFX92415.1"/>
    </source>
</evidence>
<keyword evidence="6" id="KW-0862">Zinc</keyword>
<feature type="binding site" evidence="6">
    <location>
        <position position="129"/>
    </location>
    <ligand>
        <name>ATP</name>
        <dbReference type="ChEBI" id="CHEBI:30616"/>
    </ligand>
</feature>
<dbReference type="NCBIfam" id="NF001381">
    <property type="entry name" value="PRK00279.1-3"/>
    <property type="match status" value="1"/>
</dbReference>
<name>A0AAE6TXU5_9LACO</name>
<dbReference type="NCBIfam" id="TIGR01351">
    <property type="entry name" value="adk"/>
    <property type="match status" value="1"/>
</dbReference>
<feature type="binding site" evidence="6">
    <location>
        <position position="202"/>
    </location>
    <ligand>
        <name>ATP</name>
        <dbReference type="ChEBI" id="CHEBI:30616"/>
    </ligand>
</feature>
<dbReference type="PROSITE" id="PS00113">
    <property type="entry name" value="ADENYLATE_KINASE"/>
    <property type="match status" value="1"/>
</dbReference>
<comment type="subunit">
    <text evidence="6 8">Monomer.</text>
</comment>
<keyword evidence="2 6" id="KW-0545">Nucleotide biosynthesis</keyword>
<dbReference type="Proteomes" id="UP000327194">
    <property type="component" value="Chromosome"/>
</dbReference>
<feature type="binding site" evidence="6">
    <location>
        <begin position="59"/>
        <end position="61"/>
    </location>
    <ligand>
        <name>AMP</name>
        <dbReference type="ChEBI" id="CHEBI:456215"/>
    </ligand>
</feature>
<protein>
    <recommendedName>
        <fullName evidence="6 8">Adenylate kinase</fullName>
        <shortName evidence="6">AK</shortName>
        <ecNumber evidence="6 8">2.7.4.3</ecNumber>
    </recommendedName>
    <alternativeName>
        <fullName evidence="6">ATP-AMP transphosphorylase</fullName>
    </alternativeName>
    <alternativeName>
        <fullName evidence="6">ATP:AMP phosphotransferase</fullName>
    </alternativeName>
    <alternativeName>
        <fullName evidence="6">Adenylate monophosphate kinase</fullName>
    </alternativeName>
</protein>
<dbReference type="InterPro" id="IPR027417">
    <property type="entry name" value="P-loop_NTPase"/>
</dbReference>
<comment type="pathway">
    <text evidence="6">Purine metabolism; AMP biosynthesis via salvage pathway; AMP from ADP: step 1/1.</text>
</comment>
<keyword evidence="6" id="KW-0479">Metal-binding</keyword>
<dbReference type="InterPro" id="IPR007862">
    <property type="entry name" value="Adenylate_kinase_lid-dom"/>
</dbReference>
<keyword evidence="6" id="KW-0963">Cytoplasm</keyword>
<evidence type="ECO:0000256" key="5">
    <source>
        <dbReference type="ARBA" id="ARBA00022840"/>
    </source>
</evidence>
<feature type="binding site" evidence="6">
    <location>
        <position position="135"/>
    </location>
    <ligand>
        <name>Zn(2+)</name>
        <dbReference type="ChEBI" id="CHEBI:29105"/>
        <note>structural</note>
    </ligand>
</feature>
<feature type="binding site" evidence="6">
    <location>
        <begin position="87"/>
        <end position="90"/>
    </location>
    <ligand>
        <name>AMP</name>
        <dbReference type="ChEBI" id="CHEBI:456215"/>
    </ligand>
</feature>
<dbReference type="HAMAP" id="MF_00235">
    <property type="entry name" value="Adenylate_kinase_Adk"/>
    <property type="match status" value="1"/>
</dbReference>
<dbReference type="CDD" id="cd01428">
    <property type="entry name" value="ADK"/>
    <property type="match status" value="1"/>
</dbReference>
<comment type="caution">
    <text evidence="6">Lacks conserved residue(s) required for the propagation of feature annotation.</text>
</comment>
<keyword evidence="1 6" id="KW-0808">Transferase</keyword>
<gene>
    <name evidence="6" type="primary">adk</name>
    <name evidence="10" type="ORF">LF543_02000</name>
</gene>
<evidence type="ECO:0000259" key="9">
    <source>
        <dbReference type="Pfam" id="PF05191"/>
    </source>
</evidence>
<feature type="binding site" evidence="6">
    <location>
        <position position="163"/>
    </location>
    <ligand>
        <name>AMP</name>
        <dbReference type="ChEBI" id="CHEBI:456215"/>
    </ligand>
</feature>
<feature type="binding site" evidence="6">
    <location>
        <position position="38"/>
    </location>
    <ligand>
        <name>AMP</name>
        <dbReference type="ChEBI" id="CHEBI:456215"/>
    </ligand>
</feature>
<evidence type="ECO:0000313" key="11">
    <source>
        <dbReference type="Proteomes" id="UP000327194"/>
    </source>
</evidence>
<feature type="binding site" evidence="6">
    <location>
        <begin position="138"/>
        <end position="139"/>
    </location>
    <ligand>
        <name>ATP</name>
        <dbReference type="ChEBI" id="CHEBI:30616"/>
    </ligand>
</feature>
<evidence type="ECO:0000256" key="7">
    <source>
        <dbReference type="RuleBase" id="RU003330"/>
    </source>
</evidence>
<dbReference type="InterPro" id="IPR033690">
    <property type="entry name" value="Adenylat_kinase_CS"/>
</dbReference>
<feature type="binding site" evidence="6">
    <location>
        <position position="94"/>
    </location>
    <ligand>
        <name>AMP</name>
        <dbReference type="ChEBI" id="CHEBI:456215"/>
    </ligand>
</feature>
<dbReference type="GO" id="GO:0005524">
    <property type="term" value="F:ATP binding"/>
    <property type="evidence" value="ECO:0007669"/>
    <property type="project" value="UniProtKB-UniRule"/>
</dbReference>
<accession>A0AAE6TXU5</accession>
<feature type="region of interest" description="NMP" evidence="6">
    <location>
        <begin position="32"/>
        <end position="61"/>
    </location>
</feature>
<dbReference type="EMBL" id="CP045562">
    <property type="protein sequence ID" value="QFX92415.1"/>
    <property type="molecule type" value="Genomic_DNA"/>
</dbReference>
<feature type="binding site" evidence="6">
    <location>
        <position position="152"/>
    </location>
    <ligand>
        <name>Zn(2+)</name>
        <dbReference type="ChEBI" id="CHEBI:29105"/>
        <note>structural</note>
    </ligand>
</feature>
<proteinExistence type="inferred from homology"/>
<comment type="similarity">
    <text evidence="6 7">Belongs to the adenylate kinase family.</text>
</comment>
<comment type="subcellular location">
    <subcellularLocation>
        <location evidence="6 8">Cytoplasm</location>
    </subcellularLocation>
</comment>
<dbReference type="InterPro" id="IPR006259">
    <property type="entry name" value="Adenyl_kin_sub"/>
</dbReference>
<keyword evidence="5 6" id="KW-0067">ATP-binding</keyword>
<dbReference type="GO" id="GO:0005737">
    <property type="term" value="C:cytoplasm"/>
    <property type="evidence" value="ECO:0007669"/>
    <property type="project" value="UniProtKB-SubCell"/>
</dbReference>
<evidence type="ECO:0000256" key="3">
    <source>
        <dbReference type="ARBA" id="ARBA00022741"/>
    </source>
</evidence>
<feature type="binding site" evidence="6">
    <location>
        <begin position="12"/>
        <end position="17"/>
    </location>
    <ligand>
        <name>ATP</name>
        <dbReference type="ChEBI" id="CHEBI:30616"/>
    </ligand>
</feature>
<comment type="function">
    <text evidence="6">Catalyzes the reversible transfer of the terminal phosphate group between ATP and AMP. Plays an important role in cellular energy homeostasis and in adenine nucleotide metabolism.</text>
</comment>